<dbReference type="InterPro" id="IPR050469">
    <property type="entry name" value="Diguanylate_Cyclase"/>
</dbReference>
<reference evidence="5" key="1">
    <citation type="submission" date="2020-10" db="EMBL/GenBank/DDBJ databases">
        <authorList>
            <person name="Castelo-Branco R."/>
            <person name="Eusebio N."/>
            <person name="Adriana R."/>
            <person name="Vieira A."/>
            <person name="Brugerolle De Fraissinette N."/>
            <person name="Rezende De Castro R."/>
            <person name="Schneider M.P."/>
            <person name="Vasconcelos V."/>
            <person name="Leao P.N."/>
        </authorList>
    </citation>
    <scope>NUCLEOTIDE SEQUENCE</scope>
    <source>
        <strain evidence="5">LEGE 11480</strain>
    </source>
</reference>
<proteinExistence type="predicted"/>
<dbReference type="InterPro" id="IPR000644">
    <property type="entry name" value="CBS_dom"/>
</dbReference>
<evidence type="ECO:0000256" key="1">
    <source>
        <dbReference type="PROSITE-ProRule" id="PRU00703"/>
    </source>
</evidence>
<sequence length="472" mass="53022">MNSTALLPIVESNIPTFPPDTPVQFAIDAMVRVNMTCVLVVRSQRLVGIFTERDLTRGIAAKIDFGQLLLRDVMVTAPLTVQIEDLDDIFKISQQFLQHHVRHLPVIDHRQQVLGIITPQSLRNRFKPEYLLRNIRVGEVMMTDVLRAAVTDSVMSVVQLMSQHRVSCIVIVDPHNQAPLGVITERDVARLHGQHPDLDVLPVAQVMSQPLALMWPQNSLWEVHQRMQSMHVRRLVISHATGELAGIVTQTQMLKLMDPMEVYQVMGQMQSTIDQQTGELRQLNQALTAANRNLQRLSTIDELTQVANRRHFNQYLAQVLHRATFGQSSTTTGWPRTIALLLADVDHFKAYNDTYGHVAGDHVLFEIAQALQSITRHSQDLVARYGGEEFVVVLPDADLRGVERLGAAMLATIRELQIAHTGSPTYDYVTISIGVALIQPMVDADVDGLTKRADQALYQAKQNGRNCYYLYG</sequence>
<dbReference type="Proteomes" id="UP000625316">
    <property type="component" value="Unassembled WGS sequence"/>
</dbReference>
<dbReference type="Pfam" id="PF00571">
    <property type="entry name" value="CBS"/>
    <property type="match status" value="4"/>
</dbReference>
<dbReference type="PANTHER" id="PTHR45138:SF9">
    <property type="entry name" value="DIGUANYLATE CYCLASE DGCM-RELATED"/>
    <property type="match status" value="1"/>
</dbReference>
<feature type="coiled-coil region" evidence="2">
    <location>
        <begin position="266"/>
        <end position="300"/>
    </location>
</feature>
<gene>
    <name evidence="5" type="ORF">IQ266_21430</name>
</gene>
<name>A0A928VUH7_9CYAN</name>
<dbReference type="GO" id="GO:0052621">
    <property type="term" value="F:diguanylate cyclase activity"/>
    <property type="evidence" value="ECO:0007669"/>
    <property type="project" value="TreeGrafter"/>
</dbReference>
<feature type="domain" description="CBS" evidence="4">
    <location>
        <begin position="10"/>
        <end position="65"/>
    </location>
</feature>
<evidence type="ECO:0000259" key="3">
    <source>
        <dbReference type="PROSITE" id="PS50887"/>
    </source>
</evidence>
<protein>
    <submittedName>
        <fullName evidence="5">Diguanylate cyclase</fullName>
    </submittedName>
</protein>
<accession>A0A928VUH7</accession>
<organism evidence="5 6">
    <name type="scientific">Romeriopsis navalis LEGE 11480</name>
    <dbReference type="NCBI Taxonomy" id="2777977"/>
    <lineage>
        <taxon>Bacteria</taxon>
        <taxon>Bacillati</taxon>
        <taxon>Cyanobacteriota</taxon>
        <taxon>Cyanophyceae</taxon>
        <taxon>Leptolyngbyales</taxon>
        <taxon>Leptolyngbyaceae</taxon>
        <taxon>Romeriopsis</taxon>
        <taxon>Romeriopsis navalis</taxon>
    </lineage>
</organism>
<keyword evidence="1" id="KW-0129">CBS domain</keyword>
<dbReference type="PANTHER" id="PTHR45138">
    <property type="entry name" value="REGULATORY COMPONENTS OF SENSORY TRANSDUCTION SYSTEM"/>
    <property type="match status" value="1"/>
</dbReference>
<dbReference type="GO" id="GO:0043709">
    <property type="term" value="P:cell adhesion involved in single-species biofilm formation"/>
    <property type="evidence" value="ECO:0007669"/>
    <property type="project" value="TreeGrafter"/>
</dbReference>
<keyword evidence="6" id="KW-1185">Reference proteome</keyword>
<dbReference type="NCBIfam" id="TIGR00254">
    <property type="entry name" value="GGDEF"/>
    <property type="match status" value="1"/>
</dbReference>
<feature type="domain" description="CBS" evidence="4">
    <location>
        <begin position="141"/>
        <end position="200"/>
    </location>
</feature>
<dbReference type="InterPro" id="IPR043128">
    <property type="entry name" value="Rev_trsase/Diguanyl_cyclase"/>
</dbReference>
<feature type="domain" description="CBS" evidence="4">
    <location>
        <begin position="207"/>
        <end position="265"/>
    </location>
</feature>
<dbReference type="InterPro" id="IPR000160">
    <property type="entry name" value="GGDEF_dom"/>
</dbReference>
<dbReference type="SMART" id="SM00116">
    <property type="entry name" value="CBS"/>
    <property type="match status" value="4"/>
</dbReference>
<evidence type="ECO:0000313" key="5">
    <source>
        <dbReference type="EMBL" id="MBE9032304.1"/>
    </source>
</evidence>
<dbReference type="SUPFAM" id="SSF55073">
    <property type="entry name" value="Nucleotide cyclase"/>
    <property type="match status" value="1"/>
</dbReference>
<feature type="domain" description="GGDEF" evidence="3">
    <location>
        <begin position="336"/>
        <end position="472"/>
    </location>
</feature>
<keyword evidence="2" id="KW-0175">Coiled coil</keyword>
<evidence type="ECO:0000259" key="4">
    <source>
        <dbReference type="PROSITE" id="PS51371"/>
    </source>
</evidence>
<dbReference type="PROSITE" id="PS50887">
    <property type="entry name" value="GGDEF"/>
    <property type="match status" value="1"/>
</dbReference>
<dbReference type="FunFam" id="3.30.70.270:FF:000001">
    <property type="entry name" value="Diguanylate cyclase domain protein"/>
    <property type="match status" value="1"/>
</dbReference>
<comment type="caution">
    <text evidence="5">The sequence shown here is derived from an EMBL/GenBank/DDBJ whole genome shotgun (WGS) entry which is preliminary data.</text>
</comment>
<dbReference type="Gene3D" id="3.10.580.10">
    <property type="entry name" value="CBS-domain"/>
    <property type="match status" value="2"/>
</dbReference>
<dbReference type="EMBL" id="JADEXQ010000098">
    <property type="protein sequence ID" value="MBE9032304.1"/>
    <property type="molecule type" value="Genomic_DNA"/>
</dbReference>
<dbReference type="InterPro" id="IPR029787">
    <property type="entry name" value="Nucleotide_cyclase"/>
</dbReference>
<dbReference type="AlphaFoldDB" id="A0A928VUH7"/>
<dbReference type="RefSeq" id="WP_264327125.1">
    <property type="nucleotide sequence ID" value="NZ_JADEXQ010000098.1"/>
</dbReference>
<dbReference type="SUPFAM" id="SSF54631">
    <property type="entry name" value="CBS-domain pair"/>
    <property type="match status" value="2"/>
</dbReference>
<dbReference type="Pfam" id="PF00990">
    <property type="entry name" value="GGDEF"/>
    <property type="match status" value="1"/>
</dbReference>
<dbReference type="CDD" id="cd01949">
    <property type="entry name" value="GGDEF"/>
    <property type="match status" value="1"/>
</dbReference>
<dbReference type="Gene3D" id="3.30.70.270">
    <property type="match status" value="1"/>
</dbReference>
<feature type="domain" description="CBS" evidence="4">
    <location>
        <begin position="74"/>
        <end position="132"/>
    </location>
</feature>
<dbReference type="CDD" id="cd17774">
    <property type="entry name" value="CBS_two-component_sensor_histidine_kinase_repeat2"/>
    <property type="match status" value="1"/>
</dbReference>
<dbReference type="SMART" id="SM00267">
    <property type="entry name" value="GGDEF"/>
    <property type="match status" value="1"/>
</dbReference>
<dbReference type="InterPro" id="IPR046342">
    <property type="entry name" value="CBS_dom_sf"/>
</dbReference>
<dbReference type="GO" id="GO:1902201">
    <property type="term" value="P:negative regulation of bacterial-type flagellum-dependent cell motility"/>
    <property type="evidence" value="ECO:0007669"/>
    <property type="project" value="TreeGrafter"/>
</dbReference>
<evidence type="ECO:0000256" key="2">
    <source>
        <dbReference type="SAM" id="Coils"/>
    </source>
</evidence>
<evidence type="ECO:0000313" key="6">
    <source>
        <dbReference type="Proteomes" id="UP000625316"/>
    </source>
</evidence>
<dbReference type="GO" id="GO:0005886">
    <property type="term" value="C:plasma membrane"/>
    <property type="evidence" value="ECO:0007669"/>
    <property type="project" value="TreeGrafter"/>
</dbReference>
<dbReference type="PROSITE" id="PS51371">
    <property type="entry name" value="CBS"/>
    <property type="match status" value="4"/>
</dbReference>